<dbReference type="EMBL" id="CAJOBR010000326">
    <property type="protein sequence ID" value="CAF4496430.1"/>
    <property type="molecule type" value="Genomic_DNA"/>
</dbReference>
<evidence type="ECO:0000256" key="1">
    <source>
        <dbReference type="SAM" id="Phobius"/>
    </source>
</evidence>
<dbReference type="Proteomes" id="UP000663862">
    <property type="component" value="Unassembled WGS sequence"/>
</dbReference>
<comment type="caution">
    <text evidence="4">The sequence shown here is derived from an EMBL/GenBank/DDBJ whole genome shotgun (WGS) entry which is preliminary data.</text>
</comment>
<dbReference type="Proteomes" id="UP000663838">
    <property type="component" value="Unassembled WGS sequence"/>
</dbReference>
<dbReference type="EMBL" id="CAJOBO010000591">
    <property type="protein sequence ID" value="CAF4253505.1"/>
    <property type="molecule type" value="Genomic_DNA"/>
</dbReference>
<feature type="transmembrane region" description="Helical" evidence="1">
    <location>
        <begin position="42"/>
        <end position="66"/>
    </location>
</feature>
<keyword evidence="8" id="KW-1185">Reference proteome</keyword>
<evidence type="ECO:0000313" key="8">
    <source>
        <dbReference type="Proteomes" id="UP000663873"/>
    </source>
</evidence>
<evidence type="ECO:0000313" key="7">
    <source>
        <dbReference type="Proteomes" id="UP000663862"/>
    </source>
</evidence>
<evidence type="ECO:0000313" key="3">
    <source>
        <dbReference type="EMBL" id="CAF4257827.1"/>
    </source>
</evidence>
<dbReference type="EMBL" id="CAJOBS010000525">
    <property type="protein sequence ID" value="CAF4595468.1"/>
    <property type="molecule type" value="Genomic_DNA"/>
</dbReference>
<dbReference type="AlphaFoldDB" id="A0A820NWV0"/>
<evidence type="ECO:0000313" key="5">
    <source>
        <dbReference type="EMBL" id="CAF4496430.1"/>
    </source>
</evidence>
<dbReference type="EMBL" id="CAJOBQ010000664">
    <property type="protein sequence ID" value="CAF4398815.1"/>
    <property type="molecule type" value="Genomic_DNA"/>
</dbReference>
<keyword evidence="1" id="KW-0472">Membrane</keyword>
<name>A0A820NWV0_9BILA</name>
<gene>
    <name evidence="2" type="ORF">HFQ381_LOCUS10610</name>
    <name evidence="5" type="ORF">QYT958_LOCUS4312</name>
    <name evidence="6" type="ORF">TOA249_LOCUS10236</name>
    <name evidence="4" type="ORF">TSG867_LOCUS12832</name>
    <name evidence="3" type="ORF">UJA718_LOCUS9961</name>
</gene>
<dbReference type="EMBL" id="CAJOBP010001143">
    <property type="protein sequence ID" value="CAF4257827.1"/>
    <property type="molecule type" value="Genomic_DNA"/>
</dbReference>
<reference evidence="4" key="1">
    <citation type="submission" date="2021-02" db="EMBL/GenBank/DDBJ databases">
        <authorList>
            <person name="Nowell W R."/>
        </authorList>
    </citation>
    <scope>NUCLEOTIDE SEQUENCE</scope>
</reference>
<keyword evidence="1" id="KW-0812">Transmembrane</keyword>
<dbReference type="Proteomes" id="UP000663851">
    <property type="component" value="Unassembled WGS sequence"/>
</dbReference>
<sequence length="118" mass="14000">MFGTDKFHYGFVFNKKFQETENIYYHQHCHQPCMNFVYDLRYIVVTIGAMKVLTISFMMTLFWVYVQLGARQRNRIVQPFTEMPSNQIKMYPSSTSDNYPSNTFVIPPTYQNSIPSNK</sequence>
<dbReference type="Proteomes" id="UP000663848">
    <property type="component" value="Unassembled WGS sequence"/>
</dbReference>
<evidence type="ECO:0000313" key="2">
    <source>
        <dbReference type="EMBL" id="CAF4253505.1"/>
    </source>
</evidence>
<proteinExistence type="predicted"/>
<organism evidence="4 7">
    <name type="scientific">Rotaria socialis</name>
    <dbReference type="NCBI Taxonomy" id="392032"/>
    <lineage>
        <taxon>Eukaryota</taxon>
        <taxon>Metazoa</taxon>
        <taxon>Spiralia</taxon>
        <taxon>Gnathifera</taxon>
        <taxon>Rotifera</taxon>
        <taxon>Eurotatoria</taxon>
        <taxon>Bdelloidea</taxon>
        <taxon>Philodinida</taxon>
        <taxon>Philodinidae</taxon>
        <taxon>Rotaria</taxon>
    </lineage>
</organism>
<evidence type="ECO:0000313" key="4">
    <source>
        <dbReference type="EMBL" id="CAF4398815.1"/>
    </source>
</evidence>
<dbReference type="Proteomes" id="UP000663873">
    <property type="component" value="Unassembled WGS sequence"/>
</dbReference>
<evidence type="ECO:0000313" key="6">
    <source>
        <dbReference type="EMBL" id="CAF4595468.1"/>
    </source>
</evidence>
<accession>A0A820NWV0</accession>
<protein>
    <submittedName>
        <fullName evidence="4">Uncharacterized protein</fullName>
    </submittedName>
</protein>
<keyword evidence="1" id="KW-1133">Transmembrane helix</keyword>